<comment type="caution">
    <text evidence="2">The sequence shown here is derived from an EMBL/GenBank/DDBJ whole genome shotgun (WGS) entry which is preliminary data.</text>
</comment>
<dbReference type="Proteomes" id="UP001066276">
    <property type="component" value="Chromosome 1_2"/>
</dbReference>
<gene>
    <name evidence="2" type="ORF">NDU88_000756</name>
</gene>
<evidence type="ECO:0000256" key="1">
    <source>
        <dbReference type="SAM" id="MobiDB-lite"/>
    </source>
</evidence>
<evidence type="ECO:0000313" key="2">
    <source>
        <dbReference type="EMBL" id="KAJ1205321.1"/>
    </source>
</evidence>
<protein>
    <submittedName>
        <fullName evidence="2">Uncharacterized protein</fullName>
    </submittedName>
</protein>
<sequence length="153" mass="15917">MAAGHFLGPRRRSVSKSRALQCAGAGVRVLPPTLLPHVSHSMNSAREQERYLERNSEAVLPQTAERSRSGGPSARSTLLQASGPNLGPCVPASVGSAARFRGSVRLAAVLSDVPVPPVCPSVRILIPGSGLQHRGLGRCVSGPPQTSIGQMLS</sequence>
<keyword evidence="3" id="KW-1185">Reference proteome</keyword>
<feature type="compositionally biased region" description="Basic and acidic residues" evidence="1">
    <location>
        <begin position="46"/>
        <end position="56"/>
    </location>
</feature>
<dbReference type="AlphaFoldDB" id="A0AAV7VXU9"/>
<feature type="region of interest" description="Disordered" evidence="1">
    <location>
        <begin position="41"/>
        <end position="82"/>
    </location>
</feature>
<name>A0AAV7VXU9_PLEWA</name>
<proteinExistence type="predicted"/>
<accession>A0AAV7VXU9</accession>
<reference evidence="2" key="1">
    <citation type="journal article" date="2022" name="bioRxiv">
        <title>Sequencing and chromosome-scale assembly of the giantPleurodeles waltlgenome.</title>
        <authorList>
            <person name="Brown T."/>
            <person name="Elewa A."/>
            <person name="Iarovenko S."/>
            <person name="Subramanian E."/>
            <person name="Araus A.J."/>
            <person name="Petzold A."/>
            <person name="Susuki M."/>
            <person name="Suzuki K.-i.T."/>
            <person name="Hayashi T."/>
            <person name="Toyoda A."/>
            <person name="Oliveira C."/>
            <person name="Osipova E."/>
            <person name="Leigh N.D."/>
            <person name="Simon A."/>
            <person name="Yun M.H."/>
        </authorList>
    </citation>
    <scope>NUCLEOTIDE SEQUENCE</scope>
    <source>
        <strain evidence="2">20211129_DDA</strain>
        <tissue evidence="2">Liver</tissue>
    </source>
</reference>
<organism evidence="2 3">
    <name type="scientific">Pleurodeles waltl</name>
    <name type="common">Iberian ribbed newt</name>
    <dbReference type="NCBI Taxonomy" id="8319"/>
    <lineage>
        <taxon>Eukaryota</taxon>
        <taxon>Metazoa</taxon>
        <taxon>Chordata</taxon>
        <taxon>Craniata</taxon>
        <taxon>Vertebrata</taxon>
        <taxon>Euteleostomi</taxon>
        <taxon>Amphibia</taxon>
        <taxon>Batrachia</taxon>
        <taxon>Caudata</taxon>
        <taxon>Salamandroidea</taxon>
        <taxon>Salamandridae</taxon>
        <taxon>Pleurodelinae</taxon>
        <taxon>Pleurodeles</taxon>
    </lineage>
</organism>
<evidence type="ECO:0000313" key="3">
    <source>
        <dbReference type="Proteomes" id="UP001066276"/>
    </source>
</evidence>
<dbReference type="EMBL" id="JANPWB010000002">
    <property type="protein sequence ID" value="KAJ1205321.1"/>
    <property type="molecule type" value="Genomic_DNA"/>
</dbReference>